<proteinExistence type="predicted"/>
<organism evidence="3">
    <name type="scientific">Salmonella enterica</name>
    <name type="common">Salmonella choleraesuis</name>
    <dbReference type="NCBI Taxonomy" id="28901"/>
    <lineage>
        <taxon>Bacteria</taxon>
        <taxon>Pseudomonadati</taxon>
        <taxon>Pseudomonadota</taxon>
        <taxon>Gammaproteobacteria</taxon>
        <taxon>Enterobacterales</taxon>
        <taxon>Enterobacteriaceae</taxon>
        <taxon>Salmonella</taxon>
    </lineage>
</organism>
<evidence type="ECO:0000313" key="2">
    <source>
        <dbReference type="EMBL" id="EAA8668140.1"/>
    </source>
</evidence>
<dbReference type="EMBL" id="RSMR01000027">
    <property type="protein sequence ID" value="MIK93844.1"/>
    <property type="molecule type" value="Genomic_DNA"/>
</dbReference>
<dbReference type="InterPro" id="IPR011250">
    <property type="entry name" value="OMP/PagP_B-barrel"/>
</dbReference>
<comment type="caution">
    <text evidence="3">The sequence shown here is derived from an EMBL/GenBank/DDBJ whole genome shotgun (WGS) entry which is preliminary data.</text>
</comment>
<dbReference type="Proteomes" id="UP000839834">
    <property type="component" value="Unassembled WGS sequence"/>
</dbReference>
<feature type="domain" description="Transferrin-binding protein B C-lobe/N-lobe beta-barrel" evidence="1">
    <location>
        <begin position="135"/>
        <end position="238"/>
    </location>
</feature>
<dbReference type="SUPFAM" id="SSF56925">
    <property type="entry name" value="OMPA-like"/>
    <property type="match status" value="1"/>
</dbReference>
<dbReference type="Pfam" id="PF01298">
    <property type="entry name" value="TbpB_B_D"/>
    <property type="match status" value="1"/>
</dbReference>
<dbReference type="InterPro" id="IPR001677">
    <property type="entry name" value="TbpB_B_D"/>
</dbReference>
<reference evidence="3" key="1">
    <citation type="submission" date="2018-08" db="EMBL/GenBank/DDBJ databases">
        <authorList>
            <consortium name="GenomeTrakr network: Whole genome sequencing for foodborne pathogen traceback"/>
        </authorList>
    </citation>
    <scope>NUCLEOTIDE SEQUENCE [LARGE SCALE GENOMIC DNA]</scope>
    <source>
        <strain evidence="3">FLUFL-1338</strain>
        <strain evidence="2">FLUFL-367</strain>
    </source>
</reference>
<dbReference type="Proteomes" id="UP000885283">
    <property type="component" value="Unassembled WGS sequence"/>
</dbReference>
<dbReference type="EMBL" id="AAACVH010000066">
    <property type="protein sequence ID" value="EAA8668140.1"/>
    <property type="molecule type" value="Genomic_DNA"/>
</dbReference>
<evidence type="ECO:0000259" key="1">
    <source>
        <dbReference type="Pfam" id="PF01298"/>
    </source>
</evidence>
<evidence type="ECO:0000313" key="3">
    <source>
        <dbReference type="EMBL" id="MIK93844.1"/>
    </source>
</evidence>
<sequence length="240" mass="26850">MSEKTRSEPQYTEGTVLTRTIDDVDSGLLYKSNVQNNNDAYILSMKDDEIIVDIVPLNTGDPADYRKLAARNLNIIRDKEGKAVGFYGLVETYTWETARNLSGKARYGRMDYVVATNGEDKRLPSVAGNYNGKVFYDHNQAPGKEADISLRYEDNKVTGTITGRDNPEFSLKIDTREYHEVEKDGSFLAALVGNKKPNDKEMHGYIDGGFYGKDGEIVAGYVRSRDDDSWGGVFGGERQE</sequence>
<protein>
    <recommendedName>
        <fullName evidence="1">Transferrin-binding protein B C-lobe/N-lobe beta-barrel domain-containing protein</fullName>
    </recommendedName>
</protein>
<name>A0A3R0C465_SALER</name>
<accession>A0A3R0C465</accession>
<gene>
    <name evidence="3" type="ORF">KO51_20545</name>
    <name evidence="2" type="ORF">NL99_25040</name>
</gene>
<dbReference type="AlphaFoldDB" id="A0A3R0C465"/>
<dbReference type="Gene3D" id="2.40.160.90">
    <property type="match status" value="1"/>
</dbReference>